<feature type="compositionally biased region" description="Basic and acidic residues" evidence="1">
    <location>
        <begin position="343"/>
        <end position="361"/>
    </location>
</feature>
<dbReference type="PANTHER" id="PTHR13593">
    <property type="match status" value="1"/>
</dbReference>
<protein>
    <recommendedName>
        <fullName evidence="4">Phosphatidylinositol-specific phospholipase C X domain-containing protein</fullName>
    </recommendedName>
</protein>
<gene>
    <name evidence="2" type="ORF">HXX76_011739</name>
</gene>
<dbReference type="PANTHER" id="PTHR13593:SF113">
    <property type="entry name" value="SI:DKEY-266F7.9"/>
    <property type="match status" value="1"/>
</dbReference>
<dbReference type="Gene3D" id="3.20.20.190">
    <property type="entry name" value="Phosphatidylinositol (PI) phosphodiesterase"/>
    <property type="match status" value="1"/>
</dbReference>
<evidence type="ECO:0000313" key="2">
    <source>
        <dbReference type="EMBL" id="KAG2426512.1"/>
    </source>
</evidence>
<accession>A0A835SK86</accession>
<reference evidence="2" key="1">
    <citation type="journal article" date="2020" name="bioRxiv">
        <title>Comparative genomics of Chlamydomonas.</title>
        <authorList>
            <person name="Craig R.J."/>
            <person name="Hasan A.R."/>
            <person name="Ness R.W."/>
            <person name="Keightley P.D."/>
        </authorList>
    </citation>
    <scope>NUCLEOTIDE SEQUENCE</scope>
    <source>
        <strain evidence="2">SAG 7.73</strain>
    </source>
</reference>
<dbReference type="InterPro" id="IPR051057">
    <property type="entry name" value="PI-PLC_domain"/>
</dbReference>
<keyword evidence="3" id="KW-1185">Reference proteome</keyword>
<feature type="compositionally biased region" description="Gly residues" evidence="1">
    <location>
        <begin position="208"/>
        <end position="224"/>
    </location>
</feature>
<evidence type="ECO:0000313" key="3">
    <source>
        <dbReference type="Proteomes" id="UP000650467"/>
    </source>
</evidence>
<dbReference type="GO" id="GO:0008081">
    <property type="term" value="F:phosphoric diester hydrolase activity"/>
    <property type="evidence" value="ECO:0007669"/>
    <property type="project" value="InterPro"/>
</dbReference>
<dbReference type="InterPro" id="IPR017946">
    <property type="entry name" value="PLC-like_Pdiesterase_TIM-brl"/>
</dbReference>
<feature type="region of interest" description="Disordered" evidence="1">
    <location>
        <begin position="187"/>
        <end position="225"/>
    </location>
</feature>
<feature type="compositionally biased region" description="Low complexity" evidence="1">
    <location>
        <begin position="189"/>
        <end position="207"/>
    </location>
</feature>
<name>A0A835SK86_CHLIN</name>
<dbReference type="SUPFAM" id="SSF51695">
    <property type="entry name" value="PLC-like phosphodiesterases"/>
    <property type="match status" value="1"/>
</dbReference>
<dbReference type="PROSITE" id="PS50007">
    <property type="entry name" value="PIPLC_X_DOMAIN"/>
    <property type="match status" value="1"/>
</dbReference>
<dbReference type="AlphaFoldDB" id="A0A835SK86"/>
<dbReference type="Proteomes" id="UP000650467">
    <property type="component" value="Unassembled WGS sequence"/>
</dbReference>
<dbReference type="GO" id="GO:0006629">
    <property type="term" value="P:lipid metabolic process"/>
    <property type="evidence" value="ECO:0007669"/>
    <property type="project" value="InterPro"/>
</dbReference>
<dbReference type="OrthoDB" id="549549at2759"/>
<evidence type="ECO:0008006" key="4">
    <source>
        <dbReference type="Google" id="ProtNLM"/>
    </source>
</evidence>
<organism evidence="2 3">
    <name type="scientific">Chlamydomonas incerta</name>
    <dbReference type="NCBI Taxonomy" id="51695"/>
    <lineage>
        <taxon>Eukaryota</taxon>
        <taxon>Viridiplantae</taxon>
        <taxon>Chlorophyta</taxon>
        <taxon>core chlorophytes</taxon>
        <taxon>Chlorophyceae</taxon>
        <taxon>CS clade</taxon>
        <taxon>Chlamydomonadales</taxon>
        <taxon>Chlamydomonadaceae</taxon>
        <taxon>Chlamydomonas</taxon>
    </lineage>
</organism>
<feature type="compositionally biased region" description="Low complexity" evidence="1">
    <location>
        <begin position="292"/>
        <end position="327"/>
    </location>
</feature>
<feature type="region of interest" description="Disordered" evidence="1">
    <location>
        <begin position="508"/>
        <end position="533"/>
    </location>
</feature>
<comment type="caution">
    <text evidence="2">The sequence shown here is derived from an EMBL/GenBank/DDBJ whole genome shotgun (WGS) entry which is preliminary data.</text>
</comment>
<dbReference type="EMBL" id="JAEHOC010000047">
    <property type="protein sequence ID" value="KAG2426512.1"/>
    <property type="molecule type" value="Genomic_DNA"/>
</dbReference>
<sequence>MEWMRDSYDLLADRRLDQLLLPGTHDSAAHTLADQPLGTSAADRFLAWLGSAFPSAVAPWTLTQHDPVYEQLCGGVRFLDLRVAWSPPPGDHAPGMSGDGAFWCAHTFACQPLKAVLQDVADFLAATSHEALVLALRPDWPHRAAFTDQPDLGERLAAAVAAGLRGRMYPPPPESVALSPVGQSDLEALSRPLGPSALAPASAPGGAETQGGGGRGGAAAGAGGQAPVAAGAAGAAAGDGAAEGMQLPVLRAMVESGRRVLVFFDPPRPPSPDLGRRLTGHRRQKSPPPLPLSSRRGGRATAAAVAASAAATATAKPRAAATPTCAAAPPPGAPRASYSCRSGRGDGRYSHAERDSGPEDRLWPGSLCRPLWAESSSPEGTVTGLLQLLADGRTRSVGRGTCWHAAAAATPTPLSVVRDLLKYGPAAAGLRRLAAELEAQELPRLLAAPAPAPESGEAAVAAAVAAAATALASERLPIAEPAQGAPPAAAALQALGSGAGGCGGGRPAAGAGGGGGPEPAGPAPGGLRGGPGGSGGAGGLLRWGRVLAVCLDHPSREALEAVWRLNMQL</sequence>
<proteinExistence type="predicted"/>
<evidence type="ECO:0000256" key="1">
    <source>
        <dbReference type="SAM" id="MobiDB-lite"/>
    </source>
</evidence>
<feature type="region of interest" description="Disordered" evidence="1">
    <location>
        <begin position="262"/>
        <end position="361"/>
    </location>
</feature>